<dbReference type="Gene3D" id="1.10.287.1490">
    <property type="match status" value="1"/>
</dbReference>
<accession>A0A9W9Z478</accession>
<evidence type="ECO:0000313" key="3">
    <source>
        <dbReference type="Proteomes" id="UP001163046"/>
    </source>
</evidence>
<dbReference type="EMBL" id="MU826827">
    <property type="protein sequence ID" value="KAJ7374660.1"/>
    <property type="molecule type" value="Genomic_DNA"/>
</dbReference>
<gene>
    <name evidence="2" type="ORF">OS493_005001</name>
</gene>
<name>A0A9W9Z478_9CNID</name>
<reference evidence="2" key="1">
    <citation type="submission" date="2023-01" db="EMBL/GenBank/DDBJ databases">
        <title>Genome assembly of the deep-sea coral Lophelia pertusa.</title>
        <authorList>
            <person name="Herrera S."/>
            <person name="Cordes E."/>
        </authorList>
    </citation>
    <scope>NUCLEOTIDE SEQUENCE</scope>
    <source>
        <strain evidence="2">USNM1676648</strain>
        <tissue evidence="2">Polyp</tissue>
    </source>
</reference>
<proteinExistence type="predicted"/>
<dbReference type="OrthoDB" id="10058798at2759"/>
<evidence type="ECO:0000256" key="1">
    <source>
        <dbReference type="SAM" id="Coils"/>
    </source>
</evidence>
<dbReference type="Proteomes" id="UP001163046">
    <property type="component" value="Unassembled WGS sequence"/>
</dbReference>
<sequence>MSTKADRRTSYEDRVEQDGRLTGKHIRTLMHLQDLHAENDLLKARIAELELQQTKAARCDLLEREVEKLRSDLSKCQELHQIANEAKEKLQQMQRDCLMKIDENCTALTEKHKIEIMRIVSEKLEAENNWILEKQQFTEKNEGLHMENKILKEQLECLKSTGNDAMKLSSALQEAKSTIESLKQNCELLKQEKHILEKSVRDFSMENESLSTEGDRLKSRIAVLEMQSKLAQASKAEGDDLSDHHHHQDQDVEIAKLKEFIQELEGKNETLTEEIDKMDKDNKLLEFNLQDSTQALKHMFKERDLLKNRITGLLNEITALKSQAPAEKHTFVDFVHLKRDYNALKDEHEKLLKRRSSKTNVLPTLKAGNTTVVTRASSGGTVRSGVGAFW</sequence>
<feature type="coiled-coil region" evidence="1">
    <location>
        <begin position="134"/>
        <end position="199"/>
    </location>
</feature>
<comment type="caution">
    <text evidence="2">The sequence shown here is derived from an EMBL/GenBank/DDBJ whole genome shotgun (WGS) entry which is preliminary data.</text>
</comment>
<feature type="coiled-coil region" evidence="1">
    <location>
        <begin position="32"/>
        <end position="103"/>
    </location>
</feature>
<feature type="coiled-coil region" evidence="1">
    <location>
        <begin position="254"/>
        <end position="354"/>
    </location>
</feature>
<keyword evidence="3" id="KW-1185">Reference proteome</keyword>
<protein>
    <submittedName>
        <fullName evidence="2">Uncharacterized protein</fullName>
    </submittedName>
</protein>
<organism evidence="2 3">
    <name type="scientific">Desmophyllum pertusum</name>
    <dbReference type="NCBI Taxonomy" id="174260"/>
    <lineage>
        <taxon>Eukaryota</taxon>
        <taxon>Metazoa</taxon>
        <taxon>Cnidaria</taxon>
        <taxon>Anthozoa</taxon>
        <taxon>Hexacorallia</taxon>
        <taxon>Scleractinia</taxon>
        <taxon>Caryophylliina</taxon>
        <taxon>Caryophylliidae</taxon>
        <taxon>Desmophyllum</taxon>
    </lineage>
</organism>
<keyword evidence="1" id="KW-0175">Coiled coil</keyword>
<evidence type="ECO:0000313" key="2">
    <source>
        <dbReference type="EMBL" id="KAJ7374660.1"/>
    </source>
</evidence>
<dbReference type="AlphaFoldDB" id="A0A9W9Z478"/>